<dbReference type="InterPro" id="IPR050832">
    <property type="entry name" value="Bact_Acetyltransf"/>
</dbReference>
<keyword evidence="1 4" id="KW-0808">Transferase</keyword>
<protein>
    <submittedName>
        <fullName evidence="4">N-acetyltransferase</fullName>
    </submittedName>
</protein>
<dbReference type="AlphaFoldDB" id="A0A2R4WF11"/>
<dbReference type="EMBL" id="CP028843">
    <property type="protein sequence ID" value="AWB20110.1"/>
    <property type="molecule type" value="Genomic_DNA"/>
</dbReference>
<dbReference type="PROSITE" id="PS51186">
    <property type="entry name" value="GNAT"/>
    <property type="match status" value="1"/>
</dbReference>
<dbReference type="Proteomes" id="UP000244755">
    <property type="component" value="Chromosome 1"/>
</dbReference>
<dbReference type="GO" id="GO:0016747">
    <property type="term" value="F:acyltransferase activity, transferring groups other than amino-acyl groups"/>
    <property type="evidence" value="ECO:0007669"/>
    <property type="project" value="InterPro"/>
</dbReference>
<evidence type="ECO:0000313" key="4">
    <source>
        <dbReference type="EMBL" id="AWB20110.1"/>
    </source>
</evidence>
<keyword evidence="5" id="KW-1185">Reference proteome</keyword>
<dbReference type="PANTHER" id="PTHR43877:SF2">
    <property type="entry name" value="AMINOALKYLPHOSPHONATE N-ACETYLTRANSFERASE-RELATED"/>
    <property type="match status" value="1"/>
</dbReference>
<dbReference type="Pfam" id="PF00583">
    <property type="entry name" value="Acetyltransf_1"/>
    <property type="match status" value="1"/>
</dbReference>
<dbReference type="KEGG" id="mee:DA075_03480"/>
<keyword evidence="2" id="KW-0012">Acyltransferase</keyword>
<dbReference type="Gene3D" id="3.40.630.30">
    <property type="match status" value="1"/>
</dbReference>
<sequence length="158" mass="17340">MPHAIVTTAERLDLVPVTARWRWEAFAQGQGRSLAEVTAAETAGSATAGPMPRTFVLLVDDEPVGMASLAAHDLELRPDLTPWLAGVFVAPQARRRGHAVRLVAAVEAEAVARGVPALWLYTRSAEALYARIGWRTVETVPYRERVYALMRRDLPAPM</sequence>
<evidence type="ECO:0000313" key="5">
    <source>
        <dbReference type="Proteomes" id="UP000244755"/>
    </source>
</evidence>
<dbReference type="InterPro" id="IPR016181">
    <property type="entry name" value="Acyl_CoA_acyltransferase"/>
</dbReference>
<reference evidence="4 5" key="1">
    <citation type="submission" date="2018-04" db="EMBL/GenBank/DDBJ databases">
        <title>Methylobacterium sp. PR1016A genome.</title>
        <authorList>
            <person name="Park W."/>
        </authorList>
    </citation>
    <scope>NUCLEOTIDE SEQUENCE [LARGE SCALE GENOMIC DNA]</scope>
    <source>
        <strain evidence="4 5">PR1016A</strain>
    </source>
</reference>
<gene>
    <name evidence="4" type="ORF">DA075_03480</name>
</gene>
<accession>A0A2R4WF11</accession>
<evidence type="ECO:0000256" key="2">
    <source>
        <dbReference type="ARBA" id="ARBA00023315"/>
    </source>
</evidence>
<evidence type="ECO:0000256" key="1">
    <source>
        <dbReference type="ARBA" id="ARBA00022679"/>
    </source>
</evidence>
<dbReference type="SUPFAM" id="SSF55729">
    <property type="entry name" value="Acyl-CoA N-acyltransferases (Nat)"/>
    <property type="match status" value="1"/>
</dbReference>
<dbReference type="RefSeq" id="WP_099952025.1">
    <property type="nucleotide sequence ID" value="NZ_CP028843.1"/>
</dbReference>
<dbReference type="CDD" id="cd04301">
    <property type="entry name" value="NAT_SF"/>
    <property type="match status" value="1"/>
</dbReference>
<dbReference type="InterPro" id="IPR000182">
    <property type="entry name" value="GNAT_dom"/>
</dbReference>
<feature type="domain" description="N-acetyltransferase" evidence="3">
    <location>
        <begin position="12"/>
        <end position="155"/>
    </location>
</feature>
<dbReference type="OrthoDB" id="9809751at2"/>
<dbReference type="PANTHER" id="PTHR43877">
    <property type="entry name" value="AMINOALKYLPHOSPHONATE N-ACETYLTRANSFERASE-RELATED-RELATED"/>
    <property type="match status" value="1"/>
</dbReference>
<proteinExistence type="predicted"/>
<name>A0A2R4WF11_9HYPH</name>
<organism evidence="4 5">
    <name type="scientific">Methylobacterium currus</name>
    <dbReference type="NCBI Taxonomy" id="2051553"/>
    <lineage>
        <taxon>Bacteria</taxon>
        <taxon>Pseudomonadati</taxon>
        <taxon>Pseudomonadota</taxon>
        <taxon>Alphaproteobacteria</taxon>
        <taxon>Hyphomicrobiales</taxon>
        <taxon>Methylobacteriaceae</taxon>
        <taxon>Methylobacterium</taxon>
    </lineage>
</organism>
<evidence type="ECO:0000259" key="3">
    <source>
        <dbReference type="PROSITE" id="PS51186"/>
    </source>
</evidence>